<protein>
    <submittedName>
        <fullName evidence="2">Uncharacterized protein</fullName>
    </submittedName>
</protein>
<dbReference type="AlphaFoldDB" id="A0A0D0TUY7"/>
<name>A0A0D0TUY7_9TREE</name>
<gene>
    <name evidence="2" type="ORF">I313_04184</name>
</gene>
<feature type="region of interest" description="Disordered" evidence="1">
    <location>
        <begin position="37"/>
        <end position="64"/>
    </location>
</feature>
<evidence type="ECO:0000256" key="1">
    <source>
        <dbReference type="SAM" id="MobiDB-lite"/>
    </source>
</evidence>
<dbReference type="EMBL" id="KN847905">
    <property type="protein sequence ID" value="KIR39713.1"/>
    <property type="molecule type" value="Genomic_DNA"/>
</dbReference>
<proteinExistence type="predicted"/>
<evidence type="ECO:0000313" key="2">
    <source>
        <dbReference type="EMBL" id="KIR39713.1"/>
    </source>
</evidence>
<reference evidence="2 3" key="1">
    <citation type="submission" date="2015-01" db="EMBL/GenBank/DDBJ databases">
        <title>The Genome Sequence of Cryptococcus gattii Ram5.</title>
        <authorList>
            <consortium name="The Broad Institute Genomics Platform"/>
            <person name="Cuomo C."/>
            <person name="Litvintseva A."/>
            <person name="Chen Y."/>
            <person name="Heitman J."/>
            <person name="Sun S."/>
            <person name="Springer D."/>
            <person name="Dromer F."/>
            <person name="Young S."/>
            <person name="Zeng Q."/>
            <person name="Gargeya S."/>
            <person name="Abouelleil A."/>
            <person name="Alvarado L."/>
            <person name="Chapman S.B."/>
            <person name="Gainer-Dewar J."/>
            <person name="Goldberg J."/>
            <person name="Griggs A."/>
            <person name="Gujja S."/>
            <person name="Hansen M."/>
            <person name="Howarth C."/>
            <person name="Imamovic A."/>
            <person name="Larimer J."/>
            <person name="Murphy C."/>
            <person name="Naylor J."/>
            <person name="Pearson M."/>
            <person name="Priest M."/>
            <person name="Roberts A."/>
            <person name="Saif S."/>
            <person name="Shea T."/>
            <person name="Sykes S."/>
            <person name="Wortman J."/>
            <person name="Nusbaum C."/>
            <person name="Birren B."/>
        </authorList>
    </citation>
    <scope>NUCLEOTIDE SEQUENCE [LARGE SCALE GENOMIC DNA]</scope>
    <source>
        <strain evidence="2 3">Ram5</strain>
    </source>
</reference>
<keyword evidence="3" id="KW-1185">Reference proteome</keyword>
<accession>A0A0D0TUY7</accession>
<dbReference type="Proteomes" id="UP000053392">
    <property type="component" value="Unassembled WGS sequence"/>
</dbReference>
<evidence type="ECO:0000313" key="3">
    <source>
        <dbReference type="Proteomes" id="UP000053392"/>
    </source>
</evidence>
<organism evidence="2 3">
    <name type="scientific">Cryptococcus deuterogattii Ram5</name>
    <dbReference type="NCBI Taxonomy" id="1296110"/>
    <lineage>
        <taxon>Eukaryota</taxon>
        <taxon>Fungi</taxon>
        <taxon>Dikarya</taxon>
        <taxon>Basidiomycota</taxon>
        <taxon>Agaricomycotina</taxon>
        <taxon>Tremellomycetes</taxon>
        <taxon>Tremellales</taxon>
        <taxon>Cryptococcaceae</taxon>
        <taxon>Cryptococcus</taxon>
        <taxon>Cryptococcus gattii species complex</taxon>
    </lineage>
</organism>
<dbReference type="HOGENOM" id="CLU_2621964_0_0_1"/>
<feature type="compositionally biased region" description="Basic and acidic residues" evidence="1">
    <location>
        <begin position="37"/>
        <end position="61"/>
    </location>
</feature>
<sequence length="78" mass="8821">MSKRPIELEAAALTSSWSVAQRAALYHIHLAQQAEKDEQEALKKKEEKEKKKMEEMARPEEVDAGEIVDGWAALDDVN</sequence>